<dbReference type="Proteomes" id="UP000316621">
    <property type="component" value="Chromosome 11"/>
</dbReference>
<evidence type="ECO:0000313" key="2">
    <source>
        <dbReference type="EMBL" id="RZC84898.1"/>
    </source>
</evidence>
<sequence length="239" mass="26584">MRVRCRNGISIILLKSTFLGLGPTLVGFREDTSKGKSFALQSFPRFHIRFTVDSDTENSCAAIVTEPFRTLPLLLSFNKKWKILRRCSFVRFFLFLVGTPDSPTCVVSSRVSVIVSGKQGLESVSSSSLLFILNFISSSSLLFILNSISSISSLFIMYSSSSSSLFVMNSIPSISSLFIMYSSSSSLFVMNSISSSSSIITITLINSKGSQKRCKGPSYNEFFITMEYMRTYESPEVYE</sequence>
<reference evidence="2 3" key="1">
    <citation type="journal article" date="2018" name="Science">
        <title>The opium poppy genome and morphinan production.</title>
        <authorList>
            <person name="Guo L."/>
            <person name="Winzer T."/>
            <person name="Yang X."/>
            <person name="Li Y."/>
            <person name="Ning Z."/>
            <person name="He Z."/>
            <person name="Teodor R."/>
            <person name="Lu Y."/>
            <person name="Bowser T.A."/>
            <person name="Graham I.A."/>
            <person name="Ye K."/>
        </authorList>
    </citation>
    <scope>NUCLEOTIDE SEQUENCE [LARGE SCALE GENOMIC DNA]</scope>
    <source>
        <strain evidence="3">cv. HN1</strain>
        <tissue evidence="2">Leaves</tissue>
    </source>
</reference>
<keyword evidence="1" id="KW-0812">Transmembrane</keyword>
<dbReference type="AlphaFoldDB" id="A0A4Y7LK89"/>
<dbReference type="Gramene" id="RZC84898">
    <property type="protein sequence ID" value="RZC84898"/>
    <property type="gene ID" value="C5167_047683"/>
</dbReference>
<dbReference type="EMBL" id="CM010725">
    <property type="protein sequence ID" value="RZC84898.1"/>
    <property type="molecule type" value="Genomic_DNA"/>
</dbReference>
<protein>
    <submittedName>
        <fullName evidence="2">Uncharacterized protein</fullName>
    </submittedName>
</protein>
<accession>A0A4Y7LK89</accession>
<feature type="transmembrane region" description="Helical" evidence="1">
    <location>
        <begin position="89"/>
        <end position="109"/>
    </location>
</feature>
<keyword evidence="3" id="KW-1185">Reference proteome</keyword>
<organism evidence="2 3">
    <name type="scientific">Papaver somniferum</name>
    <name type="common">Opium poppy</name>
    <dbReference type="NCBI Taxonomy" id="3469"/>
    <lineage>
        <taxon>Eukaryota</taxon>
        <taxon>Viridiplantae</taxon>
        <taxon>Streptophyta</taxon>
        <taxon>Embryophyta</taxon>
        <taxon>Tracheophyta</taxon>
        <taxon>Spermatophyta</taxon>
        <taxon>Magnoliopsida</taxon>
        <taxon>Ranunculales</taxon>
        <taxon>Papaveraceae</taxon>
        <taxon>Papaveroideae</taxon>
        <taxon>Papaver</taxon>
    </lineage>
</organism>
<proteinExistence type="predicted"/>
<name>A0A4Y7LK89_PAPSO</name>
<gene>
    <name evidence="2" type="ORF">C5167_047683</name>
</gene>
<evidence type="ECO:0000256" key="1">
    <source>
        <dbReference type="SAM" id="Phobius"/>
    </source>
</evidence>
<evidence type="ECO:0000313" key="3">
    <source>
        <dbReference type="Proteomes" id="UP000316621"/>
    </source>
</evidence>
<keyword evidence="1" id="KW-1133">Transmembrane helix</keyword>
<feature type="transmembrane region" description="Helical" evidence="1">
    <location>
        <begin position="129"/>
        <end position="148"/>
    </location>
</feature>
<keyword evidence="1" id="KW-0472">Membrane</keyword>